<evidence type="ECO:0000256" key="1">
    <source>
        <dbReference type="SAM" id="SignalP"/>
    </source>
</evidence>
<feature type="non-terminal residue" evidence="2">
    <location>
        <position position="1"/>
    </location>
</feature>
<name>A0A813L9M5_POLGL</name>
<organism evidence="2 3">
    <name type="scientific">Polarella glacialis</name>
    <name type="common">Dinoflagellate</name>
    <dbReference type="NCBI Taxonomy" id="89957"/>
    <lineage>
        <taxon>Eukaryota</taxon>
        <taxon>Sar</taxon>
        <taxon>Alveolata</taxon>
        <taxon>Dinophyceae</taxon>
        <taxon>Suessiales</taxon>
        <taxon>Suessiaceae</taxon>
        <taxon>Polarella</taxon>
    </lineage>
</organism>
<keyword evidence="1" id="KW-0732">Signal</keyword>
<dbReference type="Proteomes" id="UP000626109">
    <property type="component" value="Unassembled WGS sequence"/>
</dbReference>
<evidence type="ECO:0000313" key="3">
    <source>
        <dbReference type="Proteomes" id="UP000626109"/>
    </source>
</evidence>
<gene>
    <name evidence="2" type="ORF">PGLA2088_LOCUS44341</name>
</gene>
<comment type="caution">
    <text evidence="2">The sequence shown here is derived from an EMBL/GenBank/DDBJ whole genome shotgun (WGS) entry which is preliminary data.</text>
</comment>
<sequence length="3275" mass="340776">LMGIWGRGLLLPLFAALLISPQALAQDVSNVTASVLPRASQDVSVSCSDCVSDVTQVRLALNCSAAVGVSTKAALLRSISVSGQLWARFDASGLTAGLHYSLCLLNGTGWEDTGSLVYVSAFQGVTQFMLMAAANQNLGVVCLPGCSSSTEVFLSEDCSNQAGMPSGTLSGSRAYWSSLLNLDSLSVGRTYKVCADLDGAAGVTYAVGDSGLTVLTGGPSKISKGAIVAQSAQRLPIVCNAGCSTSTAAYLGTSCDDSERKGLHAATGTSSTASVLISGYGSRFDAVLDASNLLTGTTYFLCTDLDGSEPTLAFGSTKLTVIVTSIKAAVGSTLYILGDMTLRPAPYVAPPAPPPGVLAFPGGPETQAVTSTAGAVDGTVDFALSVIGISAGGFYRTCVDEDGSGPLPYYDVEVPIFVTPVPSFNFLLYAGVPRKADQKVTAICYYYCSAATRMYVTSAYCNPVVTNGDPGTVPTAELAIRSEATNFVFIGPEVNKWTFTVDATSLAPGRPFKVCVDADGPGPQPFGETGVELYTSPFSEILTGALQKAELQQIVMRCCSSLTRVYLAIRSVSPSNLFARVRKCDRSVRTGIMAAAGFENTNSVPIRHFEGDLWTMDSIADIDGPVETYGYGDTGFVLFISAVEKVFPTALPKLDGVGVQFTCPYCNPTSDVTQYYLDLVCDTTKYFGDYIFPVDGKNTYTSMLPGPGSVTTPAGTFALFDTSGLDLGQVYQLCIDVDGDNAKLAMGDSSFRIYITDMTQIKPLAVQPAVNQVLVLPCPLGCSTASMAYLSTSCDNSVYDGVMLEKTGLRTLAVPWSILTTTPLVYQVSVNATSLVTGQHYRFCTDLDGAATTLPYGDTSMVIYASPVPVSWVSTIYLSEEEQLRLSCSKCSVDTRLYLLKDEFECDYNDNGGQKVATADQTAAAVTMLEDTRTRIFFANVDVSHLVRGLLFRVCLDLDGVGTNSSFGDIGHKVYTAAVTDSGGTIFPRTGQVITMTCDDGCTVASLAYLATTCDSTYTTGGILSGGFLHSPSAPFVLGQSGDRNWKATINAQDLKEGQHYKLCTDLDGALGTQPMGVNRFAWYATGVVALRDPVLGDIRQVGIRKEAAQTLFFSCGSSCSTSSTGYLATACDSTDFDGLRTDAGIAGTASANLQAASTAGEWTLTFDGSLLTHGMNYQLCVDSDGTAATQAFGYAGVTAYCSAVISTPLVSLFRIVGAPLTLNCVSSAACPATAIGYLAAPTEECAIFTSAQVFNRGAFNTEASLLVKAGATYTQDVVASSLGMGAMYRICVDLDGDSPSIIGGQTVELTFGWTGLEVYLSTVIDITPRGGCSGATAVYLSSEGFCDIANKVGVSTITSSARTASARVYIQSLKYYVDFDCSGLKLGDLYNLCVDVDGVSTDVAFGNTGVKVWVGGPMAFYLWNSVLVAAGQSLILDCALGCSNQSTAYLALDCDSTSFDGAKAAVAGTSTKSYVFKEDPLQRKPSYLQIDIDSSGLTTGTHYRLCVDMDGRGLDQASGDSGLTVYANPFVPLGPLTLNKGLTTRLPLSCPVVGCSTATMVYLSTACDTTVNGPFAGAAANGAQQTASATLVANGNSWELPQDTSLLTEGGFYYICCDLDGIPIANNKPDTNPLKVGVALEVYITGVFGTPTDMVQCLQQQSVLLNCPTCTTQSQAYLGTACDTADNAGNLPEIPLKRTAAVNLQGGPTNWEAVVDATRLAGGVAYRICLDADGTSTAQRSGDTLLKVYASGIIGIPSGDPVQKGPGQLLSFTCSLSGGCTTGVSVVYLTTSCDTTETDGIIAANGEQFSSAFPLEGPGPTFFTSTLNTSRLEPGRHYKVCSDLDGYGPHRMGDTGLQAYVSGLVPGHPRGQGPSPMVQRASGQVLKLNCPIGCNSTLTEGYLAEACVLPANGIPGVRTPAFLLEGGPADWTLEVDASGLVTGQSYQLCLDLDGASLPLLPGNSWRFPVYVTGAISSQPPAIQALPEQSLLVTCSEGCTQQTTAHLALVCEEGQVRSPNSSFTSTPGGAWELVFDASSLIKGGTYRLCVDLDGESSASLPAGDSGLFVYVTGIVAVAPHQSVRPGRTPLKLECTGGCSAQSSVYIATASSCDDWVSNGVMVRTADRTHASLFIRMGPYWMVPLRTSATLHQFGVRYRLCADLDGVAESQGFGDTGLMVFVSPVSSVLAVYRLLELSSGFVAAPGQKLVVTCTGTGCSSSTEVHIAEFCDAVAPVVLAPNITLPVALTQQVGYEQNEWIAEFDTSRLQPGATFELCIDLDGASGATFEGGGTGMEVYISPVTALPFRALQLLTGQKLVVGCEACTEATELHLTFGSCVVGDTGQQTTPVSLAATSVADLWAAMLDASSLTLGAEYKLCADLDGTANAERALGDTGLTVYITAIAALAGGGGSSAVASPGDSVQLRVACTSEASCGPRDEAFLATACADPGDLDPDAAPSSARRTAFSALSTIAGYPLDRSMEFQTGNLEVGRYYRLCTDLDGSYGDGSGVLQAGDTGVAIYFTPLTPGAAQTLLSGGPAMVEIVNCRTACTNLSQAHLATNCDPPVGSGMQSDPRAVNLMLEAQRWWMELPAVTEAAGLLPFHSYKICLDVDGETGPRTLGDSGREVFVSGFAVQNITASMATASTFRLQTSCATGCSGNASLATSLRLAAFCDPLESNAHERAAMPGFSTASAGLLPDTDAAGGWSAVLDISGLRPGQVYRVCADGDGPGPFFEGDAGWKVYASPVQLETVAIAAGSGRRLIYLACVPADSCPDITEVRLAPDCDTTPEPAGPDRIEPRAPGLWTANVPIVGLLAGYAPGLSASARLKSRLSTSPTHFDNAVDKGDAWSMGDASTSGVWLDLMTPSTSKDVTPRPVTHYWDCCLPSWSNWYSAEAGGKLLSKGITPIPACSATNFSQPLWSASLDSASCPLDVFNCSSLSISTSTTCSADSDCWQAVEHMKCYGSLCEDGATACDCADGTRCGSCPATGACTNGFCAATCCGDNLFDDQCCGPTEQTGVPSCLAMSVPYSTRGATRPMCVKMGTSSSSCKAGDSDPNLGANCAGSASGSSQLPFAEEPTTDIDSGLRVFAATQQTSGSGWIGSGCQCYELELFSAQDYDPKVATNLNQSGYSDETSFCAENGTGCLLWPSGKTLTVMVSNEGGMGTDTQPFTAEVRTALFDFAVPGGGFGDFNGCSGAWPGVYVKNGGPCSASDDTENCNIFGGFKYAGSDLAAGGGACLLRGHRVGLSGGCGGMQMDVWGFRQLFLEPLACCQ</sequence>
<dbReference type="InterPro" id="IPR036908">
    <property type="entry name" value="RlpA-like_sf"/>
</dbReference>
<accession>A0A813L9M5</accession>
<feature type="chain" id="PRO_5032513880" evidence="1">
    <location>
        <begin position="26"/>
        <end position="3275"/>
    </location>
</feature>
<proteinExistence type="predicted"/>
<reference evidence="2" key="1">
    <citation type="submission" date="2021-02" db="EMBL/GenBank/DDBJ databases">
        <authorList>
            <person name="Dougan E. K."/>
            <person name="Rhodes N."/>
            <person name="Thang M."/>
            <person name="Chan C."/>
        </authorList>
    </citation>
    <scope>NUCLEOTIDE SEQUENCE</scope>
</reference>
<evidence type="ECO:0000313" key="2">
    <source>
        <dbReference type="EMBL" id="CAE8726007.1"/>
    </source>
</evidence>
<feature type="signal peptide" evidence="1">
    <location>
        <begin position="1"/>
        <end position="25"/>
    </location>
</feature>
<dbReference type="EMBL" id="CAJNNW010035160">
    <property type="protein sequence ID" value="CAE8726007.1"/>
    <property type="molecule type" value="Genomic_DNA"/>
</dbReference>
<dbReference type="Gene3D" id="2.40.40.10">
    <property type="entry name" value="RlpA-like domain"/>
    <property type="match status" value="1"/>
</dbReference>
<protein>
    <submittedName>
        <fullName evidence="2">Uncharacterized protein</fullName>
    </submittedName>
</protein>